<dbReference type="Proteomes" id="UP000245910">
    <property type="component" value="Chromosome II"/>
</dbReference>
<dbReference type="PANTHER" id="PTHR24148">
    <property type="entry name" value="ANKYRIN REPEAT DOMAIN-CONTAINING PROTEIN 39 HOMOLOG-RELATED"/>
    <property type="match status" value="1"/>
</dbReference>
<evidence type="ECO:0008006" key="3">
    <source>
        <dbReference type="Google" id="ProtNLM"/>
    </source>
</evidence>
<dbReference type="PANTHER" id="PTHR24148:SF64">
    <property type="entry name" value="HETEROKARYON INCOMPATIBILITY DOMAIN-CONTAINING PROTEIN"/>
    <property type="match status" value="1"/>
</dbReference>
<name>A0A2L2SZ53_9HYPO</name>
<organism evidence="1 2">
    <name type="scientific">Fusarium venenatum</name>
    <dbReference type="NCBI Taxonomy" id="56646"/>
    <lineage>
        <taxon>Eukaryota</taxon>
        <taxon>Fungi</taxon>
        <taxon>Dikarya</taxon>
        <taxon>Ascomycota</taxon>
        <taxon>Pezizomycotina</taxon>
        <taxon>Sordariomycetes</taxon>
        <taxon>Hypocreomycetidae</taxon>
        <taxon>Hypocreales</taxon>
        <taxon>Nectriaceae</taxon>
        <taxon>Fusarium</taxon>
    </lineage>
</organism>
<evidence type="ECO:0000313" key="1">
    <source>
        <dbReference type="EMBL" id="CEI63384.1"/>
    </source>
</evidence>
<dbReference type="InterPro" id="IPR052895">
    <property type="entry name" value="HetReg/Transcr_Mod"/>
</dbReference>
<dbReference type="EMBL" id="LN649230">
    <property type="protein sequence ID" value="CEI63384.1"/>
    <property type="molecule type" value="Genomic_DNA"/>
</dbReference>
<evidence type="ECO:0000313" key="2">
    <source>
        <dbReference type="Proteomes" id="UP000245910"/>
    </source>
</evidence>
<proteinExistence type="predicted"/>
<reference evidence="2" key="1">
    <citation type="submission" date="2014-10" db="EMBL/GenBank/DDBJ databases">
        <authorList>
            <person name="King R."/>
        </authorList>
    </citation>
    <scope>NUCLEOTIDE SEQUENCE [LARGE SCALE GENOMIC DNA]</scope>
    <source>
        <strain evidence="2">A3/5</strain>
    </source>
</reference>
<dbReference type="AlphaFoldDB" id="A0A2L2SZ53"/>
<protein>
    <recommendedName>
        <fullName evidence="3">Heterokaryon incompatibility domain-containing protein</fullName>
    </recommendedName>
</protein>
<sequence>MALAKRSCLIPWARTRFDACLVDAIFLCGSGSISMNELFQGIDMAVGALLARPRPMKKLKPGNTGEVRPIRVLRELRQALETDQDQFGLFWLMEHLRFTRATLAHDHIYSLLGVCNPQEAAATSVRYDLEPEEVYKSSVMLHAEIHGNLEFLGLCASEQCGTICFGRAEAPVLRPFTGPSWDSAISINSGIPFNPSFEGRQLTVSGVFIDRIRSIGDFCPLDKAFDFSDANSNLYQQYLDFRMTPVDEPAPYSDGISRAETFIRTLSLLGIYLEPVPSPDDIPTSFYNWCKGSFLCKRLDAYEFKPNSNGRGPEKKTFIRMKRLASWDPFITAKGYMGLSWEGAAIRDEIWLIGGCSTPVLLPPSVDDLSRYEVKGETFLMGSCFEGN</sequence>
<keyword evidence="2" id="KW-1185">Reference proteome</keyword>
<accession>A0A2L2SZ53</accession>